<organism evidence="1 2">
    <name type="scientific">Pistacia integerrima</name>
    <dbReference type="NCBI Taxonomy" id="434235"/>
    <lineage>
        <taxon>Eukaryota</taxon>
        <taxon>Viridiplantae</taxon>
        <taxon>Streptophyta</taxon>
        <taxon>Embryophyta</taxon>
        <taxon>Tracheophyta</taxon>
        <taxon>Spermatophyta</taxon>
        <taxon>Magnoliopsida</taxon>
        <taxon>eudicotyledons</taxon>
        <taxon>Gunneridae</taxon>
        <taxon>Pentapetalae</taxon>
        <taxon>rosids</taxon>
        <taxon>malvids</taxon>
        <taxon>Sapindales</taxon>
        <taxon>Anacardiaceae</taxon>
        <taxon>Pistacia</taxon>
    </lineage>
</organism>
<accession>A0ACC0YW34</accession>
<evidence type="ECO:0000313" key="2">
    <source>
        <dbReference type="Proteomes" id="UP001163603"/>
    </source>
</evidence>
<gene>
    <name evidence="1" type="ORF">Pint_19474</name>
</gene>
<name>A0ACC0YW34_9ROSI</name>
<comment type="caution">
    <text evidence="1">The sequence shown here is derived from an EMBL/GenBank/DDBJ whole genome shotgun (WGS) entry which is preliminary data.</text>
</comment>
<proteinExistence type="predicted"/>
<dbReference type="Proteomes" id="UP001163603">
    <property type="component" value="Chromosome 4"/>
</dbReference>
<dbReference type="EMBL" id="CM047739">
    <property type="protein sequence ID" value="KAJ0042526.1"/>
    <property type="molecule type" value="Genomic_DNA"/>
</dbReference>
<evidence type="ECO:0000313" key="1">
    <source>
        <dbReference type="EMBL" id="KAJ0042526.1"/>
    </source>
</evidence>
<reference evidence="2" key="1">
    <citation type="journal article" date="2023" name="G3 (Bethesda)">
        <title>Genome assembly and association tests identify interacting loci associated with vigor, precocity, and sex in interspecific pistachio rootstocks.</title>
        <authorList>
            <person name="Palmer W."/>
            <person name="Jacygrad E."/>
            <person name="Sagayaradj S."/>
            <person name="Cavanaugh K."/>
            <person name="Han R."/>
            <person name="Bertier L."/>
            <person name="Beede B."/>
            <person name="Kafkas S."/>
            <person name="Golino D."/>
            <person name="Preece J."/>
            <person name="Michelmore R."/>
        </authorList>
    </citation>
    <scope>NUCLEOTIDE SEQUENCE [LARGE SCALE GENOMIC DNA]</scope>
</reference>
<sequence length="166" mass="17917">MVRRQNPCLLSFPVLGFLVESVRYLQAKEESEMAATTMCNRVFGGCRALMAAAKSSSSAAAKSSPSAAAKSSPSAAAVGSEKPKKGIMKPVSVSPQLGRFIGANEASRVDVVKKVWQHVKLHNLQNPANKREIRCDEKLKSIFNGRDTVGFLEIAKLLSQHFVKSA</sequence>
<keyword evidence="2" id="KW-1185">Reference proteome</keyword>
<protein>
    <submittedName>
        <fullName evidence="1">Uncharacterized protein</fullName>
    </submittedName>
</protein>